<dbReference type="Proteomes" id="UP000623967">
    <property type="component" value="Unassembled WGS sequence"/>
</dbReference>
<dbReference type="CDD" id="cd03224">
    <property type="entry name" value="ABC_TM1139_LivF_branched"/>
    <property type="match status" value="1"/>
</dbReference>
<dbReference type="Gene3D" id="3.40.50.300">
    <property type="entry name" value="P-loop containing nucleotide triphosphate hydrolases"/>
    <property type="match status" value="1"/>
</dbReference>
<keyword evidence="4 7" id="KW-0067">ATP-binding</keyword>
<dbReference type="InterPro" id="IPR003593">
    <property type="entry name" value="AAA+_ATPase"/>
</dbReference>
<name>A0ABS1TUD6_9BACI</name>
<comment type="caution">
    <text evidence="7">The sequence shown here is derived from an EMBL/GenBank/DDBJ whole genome shotgun (WGS) entry which is preliminary data.</text>
</comment>
<reference evidence="7 8" key="1">
    <citation type="submission" date="2021-01" db="EMBL/GenBank/DDBJ databases">
        <title>Genome public.</title>
        <authorList>
            <person name="Liu C."/>
            <person name="Sun Q."/>
        </authorList>
    </citation>
    <scope>NUCLEOTIDE SEQUENCE [LARGE SCALE GENOMIC DNA]</scope>
    <source>
        <strain evidence="7 8">YIM B02564</strain>
    </source>
</reference>
<dbReference type="InterPro" id="IPR052156">
    <property type="entry name" value="BCAA_Transport_ATP-bd_LivF"/>
</dbReference>
<dbReference type="InterPro" id="IPR017871">
    <property type="entry name" value="ABC_transporter-like_CS"/>
</dbReference>
<dbReference type="PANTHER" id="PTHR43820">
    <property type="entry name" value="HIGH-AFFINITY BRANCHED-CHAIN AMINO ACID TRANSPORT ATP-BINDING PROTEIN LIVF"/>
    <property type="match status" value="1"/>
</dbReference>
<keyword evidence="5" id="KW-0029">Amino-acid transport</keyword>
<dbReference type="GO" id="GO:0005524">
    <property type="term" value="F:ATP binding"/>
    <property type="evidence" value="ECO:0007669"/>
    <property type="project" value="UniProtKB-KW"/>
</dbReference>
<keyword evidence="8" id="KW-1185">Reference proteome</keyword>
<evidence type="ECO:0000256" key="5">
    <source>
        <dbReference type="ARBA" id="ARBA00022970"/>
    </source>
</evidence>
<evidence type="ECO:0000259" key="6">
    <source>
        <dbReference type="PROSITE" id="PS50893"/>
    </source>
</evidence>
<organism evidence="7 8">
    <name type="scientific">Neobacillus paridis</name>
    <dbReference type="NCBI Taxonomy" id="2803862"/>
    <lineage>
        <taxon>Bacteria</taxon>
        <taxon>Bacillati</taxon>
        <taxon>Bacillota</taxon>
        <taxon>Bacilli</taxon>
        <taxon>Bacillales</taxon>
        <taxon>Bacillaceae</taxon>
        <taxon>Neobacillus</taxon>
    </lineage>
</organism>
<dbReference type="InterPro" id="IPR027417">
    <property type="entry name" value="P-loop_NTPase"/>
</dbReference>
<dbReference type="PROSITE" id="PS00211">
    <property type="entry name" value="ABC_TRANSPORTER_1"/>
    <property type="match status" value="1"/>
</dbReference>
<evidence type="ECO:0000256" key="1">
    <source>
        <dbReference type="ARBA" id="ARBA00005417"/>
    </source>
</evidence>
<gene>
    <name evidence="7" type="ORF">JK635_22440</name>
</gene>
<dbReference type="SMART" id="SM00382">
    <property type="entry name" value="AAA"/>
    <property type="match status" value="1"/>
</dbReference>
<proteinExistence type="inferred from homology"/>
<dbReference type="EMBL" id="JAESWB010000371">
    <property type="protein sequence ID" value="MBL4954921.1"/>
    <property type="molecule type" value="Genomic_DNA"/>
</dbReference>
<dbReference type="PROSITE" id="PS50893">
    <property type="entry name" value="ABC_TRANSPORTER_2"/>
    <property type="match status" value="1"/>
</dbReference>
<dbReference type="Pfam" id="PF00005">
    <property type="entry name" value="ABC_tran"/>
    <property type="match status" value="1"/>
</dbReference>
<dbReference type="RefSeq" id="WP_202656153.1">
    <property type="nucleotide sequence ID" value="NZ_JAESWB010000371.1"/>
</dbReference>
<dbReference type="SUPFAM" id="SSF52540">
    <property type="entry name" value="P-loop containing nucleoside triphosphate hydrolases"/>
    <property type="match status" value="1"/>
</dbReference>
<sequence>MLDIRDLDIYYGKVHAVKGVNLSVEEGELVSILGANGAGKTSILKAICGITKAAGGQIYLNSKDILNMKPHKLVKQGLGYVPEGRKIYPLLTVKENLMAGAYHRKDRAGIAADLERIYEYFPILKTKSKVLGGNLSGGQQQMLAIGRALMTKPKFLILDEPSMGLAPSVVGQIFQIIGQLRKEGMTILLVEQNAFHALTISDRAYVLETGRIALEGSEQELKNNNQVREIYLGM</sequence>
<feature type="domain" description="ABC transporter" evidence="6">
    <location>
        <begin position="2"/>
        <end position="234"/>
    </location>
</feature>
<accession>A0ABS1TUD6</accession>
<dbReference type="PANTHER" id="PTHR43820:SF4">
    <property type="entry name" value="HIGH-AFFINITY BRANCHED-CHAIN AMINO ACID TRANSPORT ATP-BINDING PROTEIN LIVF"/>
    <property type="match status" value="1"/>
</dbReference>
<evidence type="ECO:0000256" key="2">
    <source>
        <dbReference type="ARBA" id="ARBA00022448"/>
    </source>
</evidence>
<comment type="similarity">
    <text evidence="1">Belongs to the ABC transporter superfamily.</text>
</comment>
<dbReference type="InterPro" id="IPR003439">
    <property type="entry name" value="ABC_transporter-like_ATP-bd"/>
</dbReference>
<evidence type="ECO:0000256" key="4">
    <source>
        <dbReference type="ARBA" id="ARBA00022840"/>
    </source>
</evidence>
<evidence type="ECO:0000313" key="8">
    <source>
        <dbReference type="Proteomes" id="UP000623967"/>
    </source>
</evidence>
<evidence type="ECO:0000313" key="7">
    <source>
        <dbReference type="EMBL" id="MBL4954921.1"/>
    </source>
</evidence>
<keyword evidence="3" id="KW-0547">Nucleotide-binding</keyword>
<keyword evidence="2" id="KW-0813">Transport</keyword>
<evidence type="ECO:0000256" key="3">
    <source>
        <dbReference type="ARBA" id="ARBA00022741"/>
    </source>
</evidence>
<protein>
    <submittedName>
        <fullName evidence="7">ABC transporter ATP-binding protein</fullName>
    </submittedName>
</protein>